<accession>B2TRF0</accession>
<organism evidence="2">
    <name type="scientific">Clostridium botulinum (strain Eklund 17B / Type B)</name>
    <dbReference type="NCBI Taxonomy" id="935198"/>
    <lineage>
        <taxon>Bacteria</taxon>
        <taxon>Bacillati</taxon>
        <taxon>Bacillota</taxon>
        <taxon>Clostridia</taxon>
        <taxon>Eubacteriales</taxon>
        <taxon>Clostridiaceae</taxon>
        <taxon>Clostridium</taxon>
    </lineage>
</organism>
<keyword evidence="1" id="KW-0732">Signal</keyword>
<dbReference type="PATRIC" id="fig|935198.13.peg.2138"/>
<feature type="signal peptide" evidence="1">
    <location>
        <begin position="1"/>
        <end position="25"/>
    </location>
</feature>
<evidence type="ECO:0000313" key="2">
    <source>
        <dbReference type="EMBL" id="ACD24611.1"/>
    </source>
</evidence>
<accession>U4P6S0</accession>
<evidence type="ECO:0000256" key="1">
    <source>
        <dbReference type="SAM" id="SignalP"/>
    </source>
</evidence>
<proteinExistence type="predicted"/>
<dbReference type="AlphaFoldDB" id="B2TRF0"/>
<sequence>MKFIKTLIFTMFFAFTFLYNVNATAIGPISASYKEGVYTISHANEYVLIAKLVTPDSITSLAVVDSQGNQKIFRKFNKAYIPTSEIMLEENDSIIIVGTGEISLNFSK</sequence>
<protein>
    <submittedName>
        <fullName evidence="2">Uncharacterized protein</fullName>
    </submittedName>
</protein>
<dbReference type="KEGG" id="cbk:CLL_A2184"/>
<reference evidence="2" key="2">
    <citation type="submission" date="2009-08" db="EMBL/GenBank/DDBJ databases">
        <authorList>
            <person name="Shrivastava S."/>
            <person name="Brinkac L.M."/>
            <person name="Dodson R.J."/>
            <person name="Harkins D.M."/>
            <person name="Durkin A.S."/>
            <person name="Sutton G."/>
        </authorList>
    </citation>
    <scope>NUCLEOTIDE SEQUENCE</scope>
    <source>
        <strain evidence="2">Eklund 17B</strain>
    </source>
</reference>
<dbReference type="EMBL" id="CP001056">
    <property type="protein sequence ID" value="ACD24611.1"/>
    <property type="molecule type" value="Genomic_DNA"/>
</dbReference>
<dbReference type="HOGENOM" id="CLU_174619_0_0_9"/>
<reference evidence="2" key="1">
    <citation type="submission" date="2009-06" db="EMBL/GenBank/DDBJ databases">
        <authorList>
            <consortium name="US DOE Joint Genome Institute (JGI-PGF)"/>
            <person name="Lucas S."/>
            <person name="Copeland A."/>
            <person name="Lapidus A."/>
            <person name="Glavina del Rio T."/>
            <person name="Dalin E."/>
            <person name="Tice H."/>
            <person name="Bruce D."/>
            <person name="Goodwin L."/>
            <person name="Pitluck S."/>
            <person name="Kyrpides N."/>
            <person name="Mavromatis K."/>
            <person name="Ivanova N."/>
            <person name="Saunders E."/>
            <person name="Brettin T."/>
            <person name="Detter J.C."/>
            <person name="Han C."/>
            <person name="Larimer F."/>
            <person name="Land M."/>
            <person name="Hauser L."/>
            <person name="Markowitz V."/>
            <person name="Cheng J.-F."/>
            <person name="Hugenholtz P."/>
            <person name="Woyke T."/>
            <person name="Wu D."/>
            <person name="Gronow S."/>
            <person name="Klenk H.-P."/>
            <person name="Eisen J.A."/>
        </authorList>
    </citation>
    <scope>NUCLEOTIDE SEQUENCE</scope>
    <source>
        <strain evidence="2">Eklund 17B</strain>
    </source>
</reference>
<name>B2TRF0_CLOBB</name>
<gene>
    <name evidence="2" type="ordered locus">CLL_A2184</name>
</gene>
<feature type="chain" id="PRO_5039228778" evidence="1">
    <location>
        <begin position="26"/>
        <end position="108"/>
    </location>
</feature>